<dbReference type="OrthoDB" id="2388438at2759"/>
<accession>A0A9N9GHQ2</accession>
<comment type="caution">
    <text evidence="1">The sequence shown here is derived from an EMBL/GenBank/DDBJ whole genome shotgun (WGS) entry which is preliminary data.</text>
</comment>
<proteinExistence type="predicted"/>
<sequence length="148" mass="16898">IPKTEILITIVNESKYTLTNVTMYFNGTSINPASLNIAPFTDPSNVRFDATLHATKGMLCYQIEGTPNYLLISWKVSFFRKNEFCVYICANRSPEEQKEKNIFRQHIHKEYKKAPDEIIQTGYKDFRVSATMSSGNEGSSNNPTKEMV</sequence>
<evidence type="ECO:0000313" key="2">
    <source>
        <dbReference type="Proteomes" id="UP000789405"/>
    </source>
</evidence>
<dbReference type="InterPro" id="IPR015926">
    <property type="entry name" value="Cytolysin/lectin"/>
</dbReference>
<dbReference type="Gene3D" id="2.60.270.20">
    <property type="entry name" value="Cytolysin/lectin"/>
    <property type="match status" value="1"/>
</dbReference>
<feature type="non-terminal residue" evidence="1">
    <location>
        <position position="1"/>
    </location>
</feature>
<keyword evidence="2" id="KW-1185">Reference proteome</keyword>
<name>A0A9N9GHQ2_9GLOM</name>
<evidence type="ECO:0000313" key="1">
    <source>
        <dbReference type="EMBL" id="CAG8608958.1"/>
    </source>
</evidence>
<protein>
    <submittedName>
        <fullName evidence="1">976_t:CDS:1</fullName>
    </submittedName>
</protein>
<dbReference type="EMBL" id="CAJVPY010004057">
    <property type="protein sequence ID" value="CAG8608958.1"/>
    <property type="molecule type" value="Genomic_DNA"/>
</dbReference>
<dbReference type="AlphaFoldDB" id="A0A9N9GHQ2"/>
<dbReference type="Proteomes" id="UP000789405">
    <property type="component" value="Unassembled WGS sequence"/>
</dbReference>
<gene>
    <name evidence="1" type="ORF">DERYTH_LOCUS8034</name>
</gene>
<organism evidence="1 2">
    <name type="scientific">Dentiscutata erythropus</name>
    <dbReference type="NCBI Taxonomy" id="1348616"/>
    <lineage>
        <taxon>Eukaryota</taxon>
        <taxon>Fungi</taxon>
        <taxon>Fungi incertae sedis</taxon>
        <taxon>Mucoromycota</taxon>
        <taxon>Glomeromycotina</taxon>
        <taxon>Glomeromycetes</taxon>
        <taxon>Diversisporales</taxon>
        <taxon>Gigasporaceae</taxon>
        <taxon>Dentiscutata</taxon>
    </lineage>
</organism>
<reference evidence="1" key="1">
    <citation type="submission" date="2021-06" db="EMBL/GenBank/DDBJ databases">
        <authorList>
            <person name="Kallberg Y."/>
            <person name="Tangrot J."/>
            <person name="Rosling A."/>
        </authorList>
    </citation>
    <scope>NUCLEOTIDE SEQUENCE</scope>
    <source>
        <strain evidence="1">MA453B</strain>
    </source>
</reference>